<reference evidence="2" key="1">
    <citation type="journal article" date="2019" name="Int. J. Syst. Evol. Microbiol.">
        <title>The Global Catalogue of Microorganisms (GCM) 10K type strain sequencing project: providing services to taxonomists for standard genome sequencing and annotation.</title>
        <authorList>
            <consortium name="The Broad Institute Genomics Platform"/>
            <consortium name="The Broad Institute Genome Sequencing Center for Infectious Disease"/>
            <person name="Wu L."/>
            <person name="Ma J."/>
        </authorList>
    </citation>
    <scope>NUCLEOTIDE SEQUENCE [LARGE SCALE GENOMIC DNA]</scope>
    <source>
        <strain evidence="2">KCTC 22232</strain>
    </source>
</reference>
<evidence type="ECO:0000313" key="1">
    <source>
        <dbReference type="EMBL" id="GGY26182.1"/>
    </source>
</evidence>
<dbReference type="Proteomes" id="UP000621898">
    <property type="component" value="Unassembled WGS sequence"/>
</dbReference>
<protein>
    <submittedName>
        <fullName evidence="1">Uncharacterized protein</fullName>
    </submittedName>
</protein>
<keyword evidence="2" id="KW-1185">Reference proteome</keyword>
<organism evidence="1 2">
    <name type="scientific">Rhodanobacter panaciterrae</name>
    <dbReference type="NCBI Taxonomy" id="490572"/>
    <lineage>
        <taxon>Bacteria</taxon>
        <taxon>Pseudomonadati</taxon>
        <taxon>Pseudomonadota</taxon>
        <taxon>Gammaproteobacteria</taxon>
        <taxon>Lysobacterales</taxon>
        <taxon>Rhodanobacteraceae</taxon>
        <taxon>Rhodanobacter</taxon>
    </lineage>
</organism>
<gene>
    <name evidence="1" type="ORF">GCM10008098_18900</name>
</gene>
<dbReference type="RefSeq" id="WP_189440991.1">
    <property type="nucleotide sequence ID" value="NZ_BMXT01000002.1"/>
</dbReference>
<comment type="caution">
    <text evidence="1">The sequence shown here is derived from an EMBL/GenBank/DDBJ whole genome shotgun (WGS) entry which is preliminary data.</text>
</comment>
<accession>A0ABQ2ZY34</accession>
<evidence type="ECO:0000313" key="2">
    <source>
        <dbReference type="Proteomes" id="UP000621898"/>
    </source>
</evidence>
<name>A0ABQ2ZY34_9GAMM</name>
<dbReference type="EMBL" id="BMXT01000002">
    <property type="protein sequence ID" value="GGY26182.1"/>
    <property type="molecule type" value="Genomic_DNA"/>
</dbReference>
<proteinExistence type="predicted"/>
<sequence>MSEQAYDISHLLESEPVRVAAPDLRIAKAPPPLSVAAAQEMLARDLLQAADAHEALIQQYLRMTDAAYQDSYTL</sequence>